<reference evidence="1 2" key="1">
    <citation type="submission" date="2017-04" db="EMBL/GenBank/DDBJ databases">
        <title>Complete genome sequences of Rhizobium genomic linages associated to common bean (phaseolus vulgaris).</title>
        <authorList>
            <person name="Santamaria R.I."/>
            <person name="Bustos P."/>
            <person name="Perez-Carrascal O."/>
            <person name="Martinez-Flores I."/>
            <person name="Juarez S."/>
            <person name="Lozano L."/>
            <person name="Miranda F."/>
            <person name="Vinuesa P."/>
            <person name="Martinez-Romero E."/>
            <person name="Cevallos M.A."/>
            <person name="Romero D."/>
            <person name="Davila G."/>
            <person name="Gonzalez V."/>
        </authorList>
    </citation>
    <scope>NUCLEOTIDE SEQUENCE [LARGE SCALE GENOMIC DNA]</scope>
    <source>
        <strain evidence="1 2">NXC12</strain>
        <plasmid evidence="2">pretnxc12e</plasmid>
    </source>
</reference>
<dbReference type="AlphaFoldDB" id="A0AAN1BNH6"/>
<dbReference type="Proteomes" id="UP000194159">
    <property type="component" value="Plasmid pRetNXC12e"/>
</dbReference>
<accession>A0AAN1BNH6</accession>
<proteinExistence type="predicted"/>
<sequence>MRYSYRKPQEKSVLFRATSLLIGALALGAAVGMTVSDLLASWNASGGAGQSSKIKGNVSINTGEHIFNVPGQK</sequence>
<organism evidence="1 2">
    <name type="scientific">Rhizobium etli</name>
    <dbReference type="NCBI Taxonomy" id="29449"/>
    <lineage>
        <taxon>Bacteria</taxon>
        <taxon>Pseudomonadati</taxon>
        <taxon>Pseudomonadota</taxon>
        <taxon>Alphaproteobacteria</taxon>
        <taxon>Hyphomicrobiales</taxon>
        <taxon>Rhizobiaceae</taxon>
        <taxon>Rhizobium/Agrobacterium group</taxon>
        <taxon>Rhizobium</taxon>
    </lineage>
</organism>
<protein>
    <submittedName>
        <fullName evidence="1">Uncharacterized protein</fullName>
    </submittedName>
</protein>
<evidence type="ECO:0000313" key="2">
    <source>
        <dbReference type="Proteomes" id="UP000194159"/>
    </source>
</evidence>
<geneLocation type="plasmid" evidence="2">
    <name>pretnxc12e</name>
</geneLocation>
<evidence type="ECO:0000313" key="1">
    <source>
        <dbReference type="EMBL" id="ARQ14479.1"/>
    </source>
</evidence>
<dbReference type="EMBL" id="CP020911">
    <property type="protein sequence ID" value="ARQ14479.1"/>
    <property type="molecule type" value="Genomic_DNA"/>
</dbReference>
<keyword evidence="1" id="KW-0614">Plasmid</keyword>
<dbReference type="RefSeq" id="WP_244920156.1">
    <property type="nucleotide sequence ID" value="NZ_CP020911.1"/>
</dbReference>
<gene>
    <name evidence="1" type="ORF">NXC12_PE00886</name>
</gene>
<name>A0AAN1BNH6_RHIET</name>